<dbReference type="CDD" id="cd01392">
    <property type="entry name" value="HTH_LacI"/>
    <property type="match status" value="1"/>
</dbReference>
<dbReference type="Gene3D" id="3.40.50.2300">
    <property type="match status" value="2"/>
</dbReference>
<dbReference type="CDD" id="cd06267">
    <property type="entry name" value="PBP1_LacI_sugar_binding-like"/>
    <property type="match status" value="1"/>
</dbReference>
<dbReference type="InterPro" id="IPR010982">
    <property type="entry name" value="Lambda_DNA-bd_dom_sf"/>
</dbReference>
<dbReference type="PANTHER" id="PTHR30146">
    <property type="entry name" value="LACI-RELATED TRANSCRIPTIONAL REPRESSOR"/>
    <property type="match status" value="1"/>
</dbReference>
<dbReference type="Proteomes" id="UP000295008">
    <property type="component" value="Unassembled WGS sequence"/>
</dbReference>
<dbReference type="Pfam" id="PF13377">
    <property type="entry name" value="Peripla_BP_3"/>
    <property type="match status" value="1"/>
</dbReference>
<evidence type="ECO:0000313" key="5">
    <source>
        <dbReference type="EMBL" id="TCL76298.1"/>
    </source>
</evidence>
<evidence type="ECO:0000256" key="2">
    <source>
        <dbReference type="ARBA" id="ARBA00023125"/>
    </source>
</evidence>
<sequence length="336" mass="37338">MPINIQDVALKAGVCITTVSRVLNQNGRVRESNRQKVLRAIEELGYNPNAAARTLAKGKTEVLGVILPTLNDPFWADLVTAIEQAAFDEGYLVVLALTLDNSDEVIEKHWVKIFSEGRVDGILLVAPEYETDYITELRNRNFPLVLLDNNVNNLKVPSVVVDNLKGGTMATEHLLGLGHTRIGHIAGDLKYQSARERLQGFREAMSRAGVAVRQDWVREGDFHFEKAFQIAGAWLEQPDRPTAIFAADDDMAAAVMEAARELQLKLPDDLSIVGYDDSPFGSRVRPRLTTVRQPARAMAREAVQLLLRYMAAKPPRAKTVVIAPELIVRESARRLP</sequence>
<dbReference type="SUPFAM" id="SSF47413">
    <property type="entry name" value="lambda repressor-like DNA-binding domains"/>
    <property type="match status" value="1"/>
</dbReference>
<dbReference type="SUPFAM" id="SSF53822">
    <property type="entry name" value="Periplasmic binding protein-like I"/>
    <property type="match status" value="1"/>
</dbReference>
<dbReference type="InterPro" id="IPR046335">
    <property type="entry name" value="LacI/GalR-like_sensor"/>
</dbReference>
<dbReference type="GO" id="GO:0003700">
    <property type="term" value="F:DNA-binding transcription factor activity"/>
    <property type="evidence" value="ECO:0007669"/>
    <property type="project" value="TreeGrafter"/>
</dbReference>
<dbReference type="PROSITE" id="PS50932">
    <property type="entry name" value="HTH_LACI_2"/>
    <property type="match status" value="1"/>
</dbReference>
<dbReference type="InterPro" id="IPR000843">
    <property type="entry name" value="HTH_LacI"/>
</dbReference>
<evidence type="ECO:0000259" key="4">
    <source>
        <dbReference type="PROSITE" id="PS50932"/>
    </source>
</evidence>
<keyword evidence="6" id="KW-1185">Reference proteome</keyword>
<evidence type="ECO:0000256" key="3">
    <source>
        <dbReference type="ARBA" id="ARBA00023163"/>
    </source>
</evidence>
<feature type="domain" description="HTH lacI-type" evidence="4">
    <location>
        <begin position="3"/>
        <end position="57"/>
    </location>
</feature>
<evidence type="ECO:0000256" key="1">
    <source>
        <dbReference type="ARBA" id="ARBA00023015"/>
    </source>
</evidence>
<dbReference type="InterPro" id="IPR028082">
    <property type="entry name" value="Peripla_BP_I"/>
</dbReference>
<dbReference type="PANTHER" id="PTHR30146:SF109">
    <property type="entry name" value="HTH-TYPE TRANSCRIPTIONAL REGULATOR GALS"/>
    <property type="match status" value="1"/>
</dbReference>
<dbReference type="RefSeq" id="WP_132012485.1">
    <property type="nucleotide sequence ID" value="NZ_SLUN01000002.1"/>
</dbReference>
<reference evidence="5 6" key="1">
    <citation type="submission" date="2019-03" db="EMBL/GenBank/DDBJ databases">
        <title>Genomic Encyclopedia of Type Strains, Phase IV (KMG-IV): sequencing the most valuable type-strain genomes for metagenomic binning, comparative biology and taxonomic classification.</title>
        <authorList>
            <person name="Goeker M."/>
        </authorList>
    </citation>
    <scope>NUCLEOTIDE SEQUENCE [LARGE SCALE GENOMIC DNA]</scope>
    <source>
        <strain evidence="5 6">LX-B</strain>
    </source>
</reference>
<dbReference type="Pfam" id="PF00356">
    <property type="entry name" value="LacI"/>
    <property type="match status" value="1"/>
</dbReference>
<dbReference type="EMBL" id="SLUN01000002">
    <property type="protein sequence ID" value="TCL76298.1"/>
    <property type="molecule type" value="Genomic_DNA"/>
</dbReference>
<comment type="caution">
    <text evidence="5">The sequence shown here is derived from an EMBL/GenBank/DDBJ whole genome shotgun (WGS) entry which is preliminary data.</text>
</comment>
<organism evidence="5 6">
    <name type="scientific">Hydrogenispora ethanolica</name>
    <dbReference type="NCBI Taxonomy" id="1082276"/>
    <lineage>
        <taxon>Bacteria</taxon>
        <taxon>Bacillati</taxon>
        <taxon>Bacillota</taxon>
        <taxon>Hydrogenispora</taxon>
    </lineage>
</organism>
<dbReference type="OrthoDB" id="9775106at2"/>
<gene>
    <name evidence="5" type="ORF">EDC14_100251</name>
</gene>
<keyword evidence="1" id="KW-0805">Transcription regulation</keyword>
<dbReference type="AlphaFoldDB" id="A0A4R1SA41"/>
<dbReference type="GO" id="GO:0000976">
    <property type="term" value="F:transcription cis-regulatory region binding"/>
    <property type="evidence" value="ECO:0007669"/>
    <property type="project" value="TreeGrafter"/>
</dbReference>
<proteinExistence type="predicted"/>
<evidence type="ECO:0000313" key="6">
    <source>
        <dbReference type="Proteomes" id="UP000295008"/>
    </source>
</evidence>
<protein>
    <submittedName>
        <fullName evidence="5">LacI family transcriptional regulator</fullName>
    </submittedName>
</protein>
<keyword evidence="3" id="KW-0804">Transcription</keyword>
<name>A0A4R1SA41_HYDET</name>
<dbReference type="Gene3D" id="1.10.260.40">
    <property type="entry name" value="lambda repressor-like DNA-binding domains"/>
    <property type="match status" value="1"/>
</dbReference>
<keyword evidence="2" id="KW-0238">DNA-binding</keyword>
<accession>A0A4R1SA41</accession>
<dbReference type="SMART" id="SM00354">
    <property type="entry name" value="HTH_LACI"/>
    <property type="match status" value="1"/>
</dbReference>